<sequence length="421" mass="45642">RKQDGIAKITVAILASSVKENIRSHRKLGTGTLLNNLAEAEGVATFIVYEDMFISVDSVDGGVPAGGEKIGFLTGPPGISGNLFSITKITRFRDGDIIRHEFNFIAGTNVEFPDKNNIYDINWFIVDNLGSGDLPSENVTTVLDLPDHIDGEGNPVPVANPSIAVAQNNQMVVNEQNVYVAYQAFENNQWRVYLREIVLSPVEEEQGAASPVYISPYLFDENVRQVEIMATSTPLVTTMSEVPSVIFYDESFSGAGLSVGQSIGTTQRWRDVLHGQLPSWEWTENLAPGQTQHPYSTMPFVLCDGQGPPGATGLPTSCSGEGGTVCAIAFNSRLGTDLGDDNSPELRDHTRSFAVSRIPTSIAAEVSYSPVNLSFRMRFHVILNDNSTTGAGITEYPEIWFLIGKSSWRPGVGIRPPIGGA</sequence>
<comment type="caution">
    <text evidence="1">The sequence shown here is derived from an EMBL/GenBank/DDBJ whole genome shotgun (WGS) entry which is preliminary data.</text>
</comment>
<name>A0A0F9IUZ1_9ZZZZ</name>
<dbReference type="AlphaFoldDB" id="A0A0F9IUZ1"/>
<feature type="non-terminal residue" evidence="1">
    <location>
        <position position="1"/>
    </location>
</feature>
<gene>
    <name evidence="1" type="ORF">LCGC14_1900060</name>
</gene>
<evidence type="ECO:0000313" key="1">
    <source>
        <dbReference type="EMBL" id="KKL90902.1"/>
    </source>
</evidence>
<proteinExistence type="predicted"/>
<organism evidence="1">
    <name type="scientific">marine sediment metagenome</name>
    <dbReference type="NCBI Taxonomy" id="412755"/>
    <lineage>
        <taxon>unclassified sequences</taxon>
        <taxon>metagenomes</taxon>
        <taxon>ecological metagenomes</taxon>
    </lineage>
</organism>
<reference evidence="1" key="1">
    <citation type="journal article" date="2015" name="Nature">
        <title>Complex archaea that bridge the gap between prokaryotes and eukaryotes.</title>
        <authorList>
            <person name="Spang A."/>
            <person name="Saw J.H."/>
            <person name="Jorgensen S.L."/>
            <person name="Zaremba-Niedzwiedzka K."/>
            <person name="Martijn J."/>
            <person name="Lind A.E."/>
            <person name="van Eijk R."/>
            <person name="Schleper C."/>
            <person name="Guy L."/>
            <person name="Ettema T.J."/>
        </authorList>
    </citation>
    <scope>NUCLEOTIDE SEQUENCE</scope>
</reference>
<dbReference type="EMBL" id="LAZR01019883">
    <property type="protein sequence ID" value="KKL90902.1"/>
    <property type="molecule type" value="Genomic_DNA"/>
</dbReference>
<accession>A0A0F9IUZ1</accession>
<protein>
    <submittedName>
        <fullName evidence="1">Uncharacterized protein</fullName>
    </submittedName>
</protein>